<sequence length="352" mass="40117">MKIKKLHIKNFKSLVDLEIVEPNPFTVFVGANGVGKSNIFEALEFAKANISYTDLSTKIDPSRLNNPVSINIPTDLIGIIERQFGGRDSFLNFSSIEKEFVYECNYDSVGSSLNLDYTKVPTDYFVNLPIHPNNWDVSIYQKFYNNFSRLFIGRDELNKLEALKLADSSKALITSCRNLERVLGRLLLDDIKKEEILDWLKLFVPEFVNIEVRSDDVKGTDELRIYEKGSNKPFHKKLISDGTYNILCLLTAVFQSDEPQFLCIDEPENGLNPFVIKELVNLFRTACLEKKHYIWVNTHSQSLVEMLTPDEIVLVDKKNGNTEITQIQKMNLHGLPMDEAWISGALGGGVPW</sequence>
<dbReference type="Pfam" id="PF13304">
    <property type="entry name" value="AAA_21"/>
    <property type="match status" value="1"/>
</dbReference>
<evidence type="ECO:0000259" key="1">
    <source>
        <dbReference type="Pfam" id="PF13304"/>
    </source>
</evidence>
<name>A0A4U6D4I7_9BACT</name>
<dbReference type="EMBL" id="SZVO01000005">
    <property type="protein sequence ID" value="TKT92172.1"/>
    <property type="molecule type" value="Genomic_DNA"/>
</dbReference>
<accession>A0A4U6D4I7</accession>
<dbReference type="InterPro" id="IPR027417">
    <property type="entry name" value="P-loop_NTPase"/>
</dbReference>
<evidence type="ECO:0000313" key="3">
    <source>
        <dbReference type="Proteomes" id="UP000304900"/>
    </source>
</evidence>
<dbReference type="PANTHER" id="PTHR40396:SF1">
    <property type="entry name" value="ATPASE AAA-TYPE CORE DOMAIN-CONTAINING PROTEIN"/>
    <property type="match status" value="1"/>
</dbReference>
<dbReference type="InterPro" id="IPR003959">
    <property type="entry name" value="ATPase_AAA_core"/>
</dbReference>
<gene>
    <name evidence="2" type="ORF">FDK13_13125</name>
</gene>
<dbReference type="AlphaFoldDB" id="A0A4U6D4I7"/>
<dbReference type="GO" id="GO:0016887">
    <property type="term" value="F:ATP hydrolysis activity"/>
    <property type="evidence" value="ECO:0007669"/>
    <property type="project" value="InterPro"/>
</dbReference>
<protein>
    <submittedName>
        <fullName evidence="2">Chromosome segregation protein SMC</fullName>
    </submittedName>
</protein>
<dbReference type="PIRSF" id="PIRSF029347">
    <property type="entry name" value="RecF"/>
    <property type="match status" value="1"/>
</dbReference>
<proteinExistence type="predicted"/>
<feature type="domain" description="ATPase AAA-type core" evidence="1">
    <location>
        <begin position="25"/>
        <end position="304"/>
    </location>
</feature>
<dbReference type="InterPro" id="IPR014555">
    <property type="entry name" value="RecF-like"/>
</dbReference>
<organism evidence="2 3">
    <name type="scientific">Dyadobacter frigoris</name>
    <dbReference type="NCBI Taxonomy" id="2576211"/>
    <lineage>
        <taxon>Bacteria</taxon>
        <taxon>Pseudomonadati</taxon>
        <taxon>Bacteroidota</taxon>
        <taxon>Cytophagia</taxon>
        <taxon>Cytophagales</taxon>
        <taxon>Spirosomataceae</taxon>
        <taxon>Dyadobacter</taxon>
    </lineage>
</organism>
<comment type="caution">
    <text evidence="2">The sequence shown here is derived from an EMBL/GenBank/DDBJ whole genome shotgun (WGS) entry which is preliminary data.</text>
</comment>
<dbReference type="PANTHER" id="PTHR40396">
    <property type="entry name" value="ATPASE-LIKE PROTEIN"/>
    <property type="match status" value="1"/>
</dbReference>
<dbReference type="Gene3D" id="3.40.50.300">
    <property type="entry name" value="P-loop containing nucleotide triphosphate hydrolases"/>
    <property type="match status" value="1"/>
</dbReference>
<evidence type="ECO:0000313" key="2">
    <source>
        <dbReference type="EMBL" id="TKT92172.1"/>
    </source>
</evidence>
<keyword evidence="3" id="KW-1185">Reference proteome</keyword>
<dbReference type="OrthoDB" id="9805802at2"/>
<dbReference type="GO" id="GO:0005524">
    <property type="term" value="F:ATP binding"/>
    <property type="evidence" value="ECO:0007669"/>
    <property type="project" value="InterPro"/>
</dbReference>
<dbReference type="Proteomes" id="UP000304900">
    <property type="component" value="Unassembled WGS sequence"/>
</dbReference>
<reference evidence="2 3" key="1">
    <citation type="submission" date="2019-05" db="EMBL/GenBank/DDBJ databases">
        <title>Dyadobacter AR-3-8 sp. nov., isolated from arctic soil.</title>
        <authorList>
            <person name="Chaudhary D.K."/>
        </authorList>
    </citation>
    <scope>NUCLEOTIDE SEQUENCE [LARGE SCALE GENOMIC DNA]</scope>
    <source>
        <strain evidence="2 3">AR-3-8</strain>
    </source>
</reference>
<dbReference type="SUPFAM" id="SSF52540">
    <property type="entry name" value="P-loop containing nucleoside triphosphate hydrolases"/>
    <property type="match status" value="1"/>
</dbReference>